<dbReference type="Proteomes" id="UP001596378">
    <property type="component" value="Unassembled WGS sequence"/>
</dbReference>
<evidence type="ECO:0000313" key="6">
    <source>
        <dbReference type="Proteomes" id="UP001596378"/>
    </source>
</evidence>
<feature type="domain" description="HTH marR-type" evidence="4">
    <location>
        <begin position="1"/>
        <end position="136"/>
    </location>
</feature>
<dbReference type="InterPro" id="IPR000835">
    <property type="entry name" value="HTH_MarR-typ"/>
</dbReference>
<dbReference type="Pfam" id="PF01047">
    <property type="entry name" value="MarR"/>
    <property type="match status" value="1"/>
</dbReference>
<keyword evidence="2" id="KW-0238">DNA-binding</keyword>
<dbReference type="Gene3D" id="1.10.10.10">
    <property type="entry name" value="Winged helix-like DNA-binding domain superfamily/Winged helix DNA-binding domain"/>
    <property type="match status" value="1"/>
</dbReference>
<name>A0ABW2FCG5_9BACL</name>
<evidence type="ECO:0000259" key="4">
    <source>
        <dbReference type="PROSITE" id="PS50995"/>
    </source>
</evidence>
<reference evidence="6" key="1">
    <citation type="journal article" date="2019" name="Int. J. Syst. Evol. Microbiol.">
        <title>The Global Catalogue of Microorganisms (GCM) 10K type strain sequencing project: providing services to taxonomists for standard genome sequencing and annotation.</title>
        <authorList>
            <consortium name="The Broad Institute Genomics Platform"/>
            <consortium name="The Broad Institute Genome Sequencing Center for Infectious Disease"/>
            <person name="Wu L."/>
            <person name="Ma J."/>
        </authorList>
    </citation>
    <scope>NUCLEOTIDE SEQUENCE [LARGE SCALE GENOMIC DNA]</scope>
    <source>
        <strain evidence="6">KCTC 12907</strain>
    </source>
</reference>
<sequence length="143" mass="16517">MDQQLQRFQFALQSFMHEMQSDILKKMKAQITGPQMFMLHFIIKHGPCKLTKIAEKMEVKPSAVTVMIDRLEKSGYVNRVQDKADRRAILVEGTAQGKEVLEQATRERNEILEHYLSRLEADEARLLTELLEKMVQTSSPDPS</sequence>
<keyword evidence="3" id="KW-0804">Transcription</keyword>
<evidence type="ECO:0000313" key="5">
    <source>
        <dbReference type="EMBL" id="MFC7149814.1"/>
    </source>
</evidence>
<protein>
    <submittedName>
        <fullName evidence="5">MarR family winged helix-turn-helix transcriptional regulator</fullName>
    </submittedName>
</protein>
<comment type="caution">
    <text evidence="5">The sequence shown here is derived from an EMBL/GenBank/DDBJ whole genome shotgun (WGS) entry which is preliminary data.</text>
</comment>
<dbReference type="EMBL" id="JBHTAI010000008">
    <property type="protein sequence ID" value="MFC7149814.1"/>
    <property type="molecule type" value="Genomic_DNA"/>
</dbReference>
<evidence type="ECO:0000256" key="1">
    <source>
        <dbReference type="ARBA" id="ARBA00023015"/>
    </source>
</evidence>
<organism evidence="5 6">
    <name type="scientific">Cohnella cellulosilytica</name>
    <dbReference type="NCBI Taxonomy" id="986710"/>
    <lineage>
        <taxon>Bacteria</taxon>
        <taxon>Bacillati</taxon>
        <taxon>Bacillota</taxon>
        <taxon>Bacilli</taxon>
        <taxon>Bacillales</taxon>
        <taxon>Paenibacillaceae</taxon>
        <taxon>Cohnella</taxon>
    </lineage>
</organism>
<dbReference type="SUPFAM" id="SSF46785">
    <property type="entry name" value="Winged helix' DNA-binding domain"/>
    <property type="match status" value="1"/>
</dbReference>
<dbReference type="PANTHER" id="PTHR42756:SF1">
    <property type="entry name" value="TRANSCRIPTIONAL REPRESSOR OF EMRAB OPERON"/>
    <property type="match status" value="1"/>
</dbReference>
<accession>A0ABW2FCG5</accession>
<dbReference type="PANTHER" id="PTHR42756">
    <property type="entry name" value="TRANSCRIPTIONAL REGULATOR, MARR"/>
    <property type="match status" value="1"/>
</dbReference>
<dbReference type="InterPro" id="IPR036388">
    <property type="entry name" value="WH-like_DNA-bd_sf"/>
</dbReference>
<dbReference type="SMART" id="SM00347">
    <property type="entry name" value="HTH_MARR"/>
    <property type="match status" value="1"/>
</dbReference>
<dbReference type="PROSITE" id="PS50995">
    <property type="entry name" value="HTH_MARR_2"/>
    <property type="match status" value="1"/>
</dbReference>
<evidence type="ECO:0000256" key="2">
    <source>
        <dbReference type="ARBA" id="ARBA00023125"/>
    </source>
</evidence>
<keyword evidence="1" id="KW-0805">Transcription regulation</keyword>
<dbReference type="RefSeq" id="WP_378049301.1">
    <property type="nucleotide sequence ID" value="NZ_JBHMDN010000020.1"/>
</dbReference>
<dbReference type="InterPro" id="IPR036390">
    <property type="entry name" value="WH_DNA-bd_sf"/>
</dbReference>
<dbReference type="SMART" id="SM00529">
    <property type="entry name" value="HTH_DTXR"/>
    <property type="match status" value="1"/>
</dbReference>
<gene>
    <name evidence="5" type="ORF">ACFQMJ_14915</name>
</gene>
<dbReference type="PRINTS" id="PR00598">
    <property type="entry name" value="HTHMARR"/>
</dbReference>
<dbReference type="InterPro" id="IPR022689">
    <property type="entry name" value="Iron_dep_repressor"/>
</dbReference>
<keyword evidence="6" id="KW-1185">Reference proteome</keyword>
<proteinExistence type="predicted"/>
<evidence type="ECO:0000256" key="3">
    <source>
        <dbReference type="ARBA" id="ARBA00023163"/>
    </source>
</evidence>